<feature type="region of interest" description="Disordered" evidence="2">
    <location>
        <begin position="301"/>
        <end position="338"/>
    </location>
</feature>
<feature type="transmembrane region" description="Helical" evidence="3">
    <location>
        <begin position="1383"/>
        <end position="1405"/>
    </location>
</feature>
<dbReference type="InterPro" id="IPR026961">
    <property type="entry name" value="PGG_dom"/>
</dbReference>
<feature type="domain" description="PGG" evidence="4">
    <location>
        <begin position="1292"/>
        <end position="1403"/>
    </location>
</feature>
<proteinExistence type="predicted"/>
<organism evidence="5 6">
    <name type="scientific">Escallonia rubra</name>
    <dbReference type="NCBI Taxonomy" id="112253"/>
    <lineage>
        <taxon>Eukaryota</taxon>
        <taxon>Viridiplantae</taxon>
        <taxon>Streptophyta</taxon>
        <taxon>Embryophyta</taxon>
        <taxon>Tracheophyta</taxon>
        <taxon>Spermatophyta</taxon>
        <taxon>Magnoliopsida</taxon>
        <taxon>eudicotyledons</taxon>
        <taxon>Gunneridae</taxon>
        <taxon>Pentapetalae</taxon>
        <taxon>asterids</taxon>
        <taxon>campanulids</taxon>
        <taxon>Escalloniales</taxon>
        <taxon>Escalloniaceae</taxon>
        <taxon>Escallonia</taxon>
    </lineage>
</organism>
<feature type="domain" description="PGG" evidence="4">
    <location>
        <begin position="555"/>
        <end position="667"/>
    </location>
</feature>
<dbReference type="Pfam" id="PF00023">
    <property type="entry name" value="Ank"/>
    <property type="match status" value="1"/>
</dbReference>
<keyword evidence="6" id="KW-1185">Reference proteome</keyword>
<feature type="compositionally biased region" description="Acidic residues" evidence="2">
    <location>
        <begin position="325"/>
        <end position="338"/>
    </location>
</feature>
<gene>
    <name evidence="5" type="ORF">RJ640_019706</name>
</gene>
<protein>
    <recommendedName>
        <fullName evidence="4">PGG domain-containing protein</fullName>
    </recommendedName>
</protein>
<evidence type="ECO:0000256" key="1">
    <source>
        <dbReference type="PROSITE-ProRule" id="PRU00023"/>
    </source>
</evidence>
<dbReference type="SMART" id="SM00248">
    <property type="entry name" value="ANK"/>
    <property type="match status" value="13"/>
</dbReference>
<keyword evidence="3" id="KW-0812">Transmembrane</keyword>
<feature type="compositionally biased region" description="Basic and acidic residues" evidence="2">
    <location>
        <begin position="1097"/>
        <end position="1109"/>
    </location>
</feature>
<dbReference type="InterPro" id="IPR002110">
    <property type="entry name" value="Ankyrin_rpt"/>
</dbReference>
<dbReference type="PROSITE" id="PS50297">
    <property type="entry name" value="ANK_REP_REGION"/>
    <property type="match status" value="1"/>
</dbReference>
<feature type="compositionally biased region" description="Basic and acidic residues" evidence="2">
    <location>
        <begin position="1049"/>
        <end position="1066"/>
    </location>
</feature>
<dbReference type="Gene3D" id="1.25.40.20">
    <property type="entry name" value="Ankyrin repeat-containing domain"/>
    <property type="match status" value="5"/>
</dbReference>
<dbReference type="PANTHER" id="PTHR24177:SF103">
    <property type="entry name" value="PGG DOMAIN-CONTAINING PROTEIN"/>
    <property type="match status" value="1"/>
</dbReference>
<dbReference type="EMBL" id="JAVXUO010001014">
    <property type="protein sequence ID" value="KAK2987146.1"/>
    <property type="molecule type" value="Genomic_DNA"/>
</dbReference>
<dbReference type="Proteomes" id="UP001187471">
    <property type="component" value="Unassembled WGS sequence"/>
</dbReference>
<keyword evidence="3" id="KW-1133">Transmembrane helix</keyword>
<evidence type="ECO:0000259" key="4">
    <source>
        <dbReference type="Pfam" id="PF13962"/>
    </source>
</evidence>
<feature type="transmembrane region" description="Helical" evidence="3">
    <location>
        <begin position="253"/>
        <end position="273"/>
    </location>
</feature>
<feature type="region of interest" description="Disordered" evidence="2">
    <location>
        <begin position="355"/>
        <end position="384"/>
    </location>
</feature>
<comment type="caution">
    <text evidence="5">The sequence shown here is derived from an EMBL/GenBank/DDBJ whole genome shotgun (WGS) entry which is preliminary data.</text>
</comment>
<feature type="region of interest" description="Disordered" evidence="2">
    <location>
        <begin position="1034"/>
        <end position="1109"/>
    </location>
</feature>
<reference evidence="5" key="1">
    <citation type="submission" date="2022-12" db="EMBL/GenBank/DDBJ databases">
        <title>Draft genome assemblies for two species of Escallonia (Escalloniales).</title>
        <authorList>
            <person name="Chanderbali A."/>
            <person name="Dervinis C."/>
            <person name="Anghel I."/>
            <person name="Soltis D."/>
            <person name="Soltis P."/>
            <person name="Zapata F."/>
        </authorList>
    </citation>
    <scope>NUCLEOTIDE SEQUENCE</scope>
    <source>
        <strain evidence="5">UCBG92.1500</strain>
        <tissue evidence="5">Leaf</tissue>
    </source>
</reference>
<dbReference type="PANTHER" id="PTHR24177">
    <property type="entry name" value="CASKIN"/>
    <property type="match status" value="1"/>
</dbReference>
<feature type="compositionally biased region" description="Polar residues" evidence="2">
    <location>
        <begin position="369"/>
        <end position="382"/>
    </location>
</feature>
<dbReference type="Pfam" id="PF13962">
    <property type="entry name" value="PGG"/>
    <property type="match status" value="2"/>
</dbReference>
<sequence length="1549" mass="173788">MAGRPDSSALGRIKDDLFQTAMKGDWTDVVEIYRTHPEVHKAKITKSGDTALHIAVLDRQESTVHKLVELICDKDVSKEALRIANERRNTPLHFAASLGSERMCECIAEADKLLIGYRNVDGETPLFLAALHGKKDAFLCLSRICGDEGNRYWRRNDGDTILHVAISGDYFDLANEIIRDYPDVVNFNSEQGLSPLHLLASKPSAFRSGSHLGRLNAKGSWEKNERSDAENPAQGYAQGHGLFPPNYRTCFGIIQFVSKAMLIILGLGSRNIIKLREKKHKHIWSVEIMNKLLESAKTYRYENNGGRPKRSQSWPKDGETMPYQELDDPDGGYSENNDDSLMETMIVLPPDIVSEDENGEKESAPEVKGTQSILELEPSSTEKNGDREIVNKILELFHKLATDKKGQPGIGMHETPILIAAKNGITEIVQKILEDFPVAIHDMNLDKKNIVLLAVENRQPHVYKLLLNRTVMKDTVFRKVDKDGNSALHLAAMLGKNRPWRIPGAALQMQWEDKWYKFVKESMPLHFFARYNKTGQTPHDIFTDTHKDLLKDGGEWLTHTAESCSVVAALIATVAFATSATVPGGVKQESGIPTLENQPAFNIFAISSLVALCFSVTSLVMFLAILTSRYEAKDFSKDLPNKLLTGLTSLFVSIAAMLVSFCAGHFFILKDKLKYAAFPVYAITCLPVTFFAIAQFPLYFDLMWATIKKVPQRSLRKFVITPSSKVKGAMAWRADSSPLGRIKDELFQSAMKGDWKEVVKIYKAHPEVHKEKITKSGDTVLHIAVLDGQESKVHKLVELIREKGVTREALGVANVRGNTPLHLAASVGSVSMCECIADGNASLIGDRNGDGETPLFLAALHGKKDAFLCLSHFCGQKGSRYCRRNDGDTVLHVAISGDYFELAYEIINHYKDVVNSKNEEGLSPLHLLASKPSAFRSGSHLGRLNKIIYHSKGSWEKTEPSDAENPAQGYAQGHELFPPNYQTCFGIIKFVSKATLIILGLGSGNIIKLTEKKHKHIWSVEIMNKLLESAKTYRYDDNGGRPKRSQSWFKDHETVPYQERDDRDRGSGSGDNDDVLMETMIVLPPDIISEDEDEDGEKERTPEVKRTESILELEPSTTEKNGDGEIVNKILELFHKLATDKKGRPGMEKQETPILIAAKNGITEIVQKILEDFPVAIHDMNLDKKNMVLLAVEHRQPHVYQLLLNRTAMKDTVFRRVDKDGNSALHLAAMLGEYRPWRIPGAALQMQWELKWYEFVKESMPLHFFARCNKTRMTPKDIFIDTHKDLLKDGGEWLTNTAKSCSVVSALIASVAFATSTTVPGGLKQSGIPTLENQPAFNIFAISSLLALCFSVTSMVMFLAILTSRYQEKDFSKNLPKKLLTGLTSLFVSIAAMLVSFCAGHFFVLKDKLKYAAFPIRCYNLYEYPRVYEDCCLRCQNCQRAFHASVISALPSLVSGKDAHCCCWGFFPMGFRAENSEAAKNAGFRLIILTRKRQSVICRYPDGRHVLYCKVELYENSHVDQNLTFFKVVELIERDLTLKTSFKNEYRYA</sequence>
<feature type="transmembrane region" description="Helical" evidence="3">
    <location>
        <begin position="1339"/>
        <end position="1362"/>
    </location>
</feature>
<evidence type="ECO:0000256" key="2">
    <source>
        <dbReference type="SAM" id="MobiDB-lite"/>
    </source>
</evidence>
<feature type="transmembrane region" description="Helical" evidence="3">
    <location>
        <begin position="680"/>
        <end position="707"/>
    </location>
</feature>
<name>A0AA88RWL8_9ASTE</name>
<dbReference type="SUPFAM" id="SSF48403">
    <property type="entry name" value="Ankyrin repeat"/>
    <property type="match status" value="3"/>
</dbReference>
<evidence type="ECO:0000313" key="5">
    <source>
        <dbReference type="EMBL" id="KAK2987146.1"/>
    </source>
</evidence>
<feature type="transmembrane region" description="Helical" evidence="3">
    <location>
        <begin position="603"/>
        <end position="626"/>
    </location>
</feature>
<keyword evidence="1" id="KW-0040">ANK repeat</keyword>
<dbReference type="PROSITE" id="PS50088">
    <property type="entry name" value="ANK_REPEAT"/>
    <property type="match status" value="1"/>
</dbReference>
<accession>A0AA88RWL8</accession>
<dbReference type="GO" id="GO:0016020">
    <property type="term" value="C:membrane"/>
    <property type="evidence" value="ECO:0007669"/>
    <property type="project" value="TreeGrafter"/>
</dbReference>
<feature type="repeat" description="ANK" evidence="1">
    <location>
        <begin position="816"/>
        <end position="843"/>
    </location>
</feature>
<dbReference type="InterPro" id="IPR036770">
    <property type="entry name" value="Ankyrin_rpt-contain_sf"/>
</dbReference>
<keyword evidence="3" id="KW-0472">Membrane</keyword>
<evidence type="ECO:0000256" key="3">
    <source>
        <dbReference type="SAM" id="Phobius"/>
    </source>
</evidence>
<dbReference type="Pfam" id="PF12796">
    <property type="entry name" value="Ank_2"/>
    <property type="match status" value="2"/>
</dbReference>
<feature type="transmembrane region" description="Helical" evidence="3">
    <location>
        <begin position="647"/>
        <end position="668"/>
    </location>
</feature>
<evidence type="ECO:0000313" key="6">
    <source>
        <dbReference type="Proteomes" id="UP001187471"/>
    </source>
</evidence>